<gene>
    <name evidence="2" type="ORF">METZ01_LOCUS358804</name>
</gene>
<proteinExistence type="predicted"/>
<accession>A0A382S7Q5</accession>
<dbReference type="EMBL" id="UINC01127070">
    <property type="protein sequence ID" value="SVD05950.1"/>
    <property type="molecule type" value="Genomic_DNA"/>
</dbReference>
<evidence type="ECO:0000313" key="2">
    <source>
        <dbReference type="EMBL" id="SVD05950.1"/>
    </source>
</evidence>
<keyword evidence="1" id="KW-0472">Membrane</keyword>
<dbReference type="AlphaFoldDB" id="A0A382S7Q5"/>
<keyword evidence="1" id="KW-1133">Transmembrane helix</keyword>
<name>A0A382S7Q5_9ZZZZ</name>
<organism evidence="2">
    <name type="scientific">marine metagenome</name>
    <dbReference type="NCBI Taxonomy" id="408172"/>
    <lineage>
        <taxon>unclassified sequences</taxon>
        <taxon>metagenomes</taxon>
        <taxon>ecological metagenomes</taxon>
    </lineage>
</organism>
<sequence length="90" mass="10241">MLCDEKDLKGRIKFAIMVWLIVALVLWFASLTTGCSEGYENGWSWGMMTEDGGRETAMLRWESQEVRVDSSDQTPNGVVWIPDNAHKLCE</sequence>
<dbReference type="PROSITE" id="PS51257">
    <property type="entry name" value="PROKAR_LIPOPROTEIN"/>
    <property type="match status" value="1"/>
</dbReference>
<reference evidence="2" key="1">
    <citation type="submission" date="2018-05" db="EMBL/GenBank/DDBJ databases">
        <authorList>
            <person name="Lanie J.A."/>
            <person name="Ng W.-L."/>
            <person name="Kazmierczak K.M."/>
            <person name="Andrzejewski T.M."/>
            <person name="Davidsen T.M."/>
            <person name="Wayne K.J."/>
            <person name="Tettelin H."/>
            <person name="Glass J.I."/>
            <person name="Rusch D."/>
            <person name="Podicherti R."/>
            <person name="Tsui H.-C.T."/>
            <person name="Winkler M.E."/>
        </authorList>
    </citation>
    <scope>NUCLEOTIDE SEQUENCE</scope>
</reference>
<keyword evidence="1" id="KW-0812">Transmembrane</keyword>
<feature type="non-terminal residue" evidence="2">
    <location>
        <position position="90"/>
    </location>
</feature>
<feature type="transmembrane region" description="Helical" evidence="1">
    <location>
        <begin position="12"/>
        <end position="31"/>
    </location>
</feature>
<evidence type="ECO:0000256" key="1">
    <source>
        <dbReference type="SAM" id="Phobius"/>
    </source>
</evidence>
<protein>
    <submittedName>
        <fullName evidence="2">Uncharacterized protein</fullName>
    </submittedName>
</protein>